<dbReference type="PANTHER" id="PTHR47487">
    <property type="entry name" value="OS06G0651300 PROTEIN-RELATED"/>
    <property type="match status" value="1"/>
</dbReference>
<evidence type="ECO:0000313" key="3">
    <source>
        <dbReference type="EMBL" id="GAV62037.1"/>
    </source>
</evidence>
<feature type="region of interest" description="Disordered" evidence="1">
    <location>
        <begin position="537"/>
        <end position="574"/>
    </location>
</feature>
<proteinExistence type="predicted"/>
<protein>
    <submittedName>
        <fullName evidence="3">Zf-met domain-containing protein</fullName>
    </submittedName>
</protein>
<gene>
    <name evidence="3" type="ORF">CFOL_v3_05561</name>
</gene>
<dbReference type="AlphaFoldDB" id="A0A1Q3B1Z8"/>
<dbReference type="OrthoDB" id="434647at2759"/>
<dbReference type="SUPFAM" id="SSF57667">
    <property type="entry name" value="beta-beta-alpha zinc fingers"/>
    <property type="match status" value="2"/>
</dbReference>
<feature type="domain" description="U1-type" evidence="2">
    <location>
        <begin position="236"/>
        <end position="266"/>
    </location>
</feature>
<sequence>MDYTTDEYHHYQQQYCNQYHHQQQQQQQEATATYDQSMTTTTTTTQQSYPYNNQEQQQQQYSYYSTSSYLQQQFYQEPTSIHPPGVPIQPGPTPVSGHEHTHLRSQQIACYSPAVVENHSQAHLNPVDRNPPIGQFAYRGGGRKGGRPFRGGRRGYLGYQGPRPDGPAFSVCGRGRGKGASGHIPSHVATPNSALVPAEGVASSMMPTSVSALGEAPFPVPAQVHAPFWPPPCLAWCELCRVDCNTPEILEQHKKGKRHKKNLQIHEELQNLNKIITRQQNVQDPTSELKLGVQFEKDEISEEKQLQLASLPSEAVPDLKNETVQDRVENSGTSSMNSTEGTKRKSMDHFEAKGGGSERKMRGTRGRKYMRINEGLRRPVEPPKPKEVIHYICELCNVKCESQVVLDSHLAGKKHQSNLKRFHSHRALYGDVGLQALYPTNANAPSSSLIPQVQQLNNDPQVVLAQLLNYVLTQAPAPSLEPSQVAGHLVTQASASAPGLSAECQHPHISQAQESQAITEADINSSLTVESELLQQSKTTEFQDPQKASIDTKAENDTFVSETKEVSVPQDNSK</sequence>
<dbReference type="InterPro" id="IPR013087">
    <property type="entry name" value="Znf_C2H2_type"/>
</dbReference>
<dbReference type="PANTHER" id="PTHR47487:SF3">
    <property type="entry name" value="GLUTENIN, HIGH MOLECULAR WEIGHT SUBUNIT 12-LIKE"/>
    <property type="match status" value="1"/>
</dbReference>
<keyword evidence="4" id="KW-1185">Reference proteome</keyword>
<dbReference type="Pfam" id="PF12874">
    <property type="entry name" value="zf-met"/>
    <property type="match status" value="2"/>
</dbReference>
<dbReference type="GO" id="GO:0008270">
    <property type="term" value="F:zinc ion binding"/>
    <property type="evidence" value="ECO:0007669"/>
    <property type="project" value="InterPro"/>
</dbReference>
<reference evidence="4" key="1">
    <citation type="submission" date="2016-04" db="EMBL/GenBank/DDBJ databases">
        <title>Cephalotus genome sequencing.</title>
        <authorList>
            <person name="Fukushima K."/>
            <person name="Hasebe M."/>
            <person name="Fang X."/>
        </authorList>
    </citation>
    <scope>NUCLEOTIDE SEQUENCE [LARGE SCALE GENOMIC DNA]</scope>
    <source>
        <strain evidence="4">cv. St1</strain>
    </source>
</reference>
<evidence type="ECO:0000259" key="2">
    <source>
        <dbReference type="SMART" id="SM00451"/>
    </source>
</evidence>
<dbReference type="Gene3D" id="3.30.160.60">
    <property type="entry name" value="Classic Zinc Finger"/>
    <property type="match status" value="2"/>
</dbReference>
<dbReference type="InParanoid" id="A0A1Q3B1Z8"/>
<name>A0A1Q3B1Z8_CEPFO</name>
<dbReference type="SMART" id="SM00451">
    <property type="entry name" value="ZnF_U1"/>
    <property type="match status" value="2"/>
</dbReference>
<feature type="region of interest" description="Disordered" evidence="1">
    <location>
        <begin position="123"/>
        <end position="149"/>
    </location>
</feature>
<feature type="region of interest" description="Disordered" evidence="1">
    <location>
        <begin position="307"/>
        <end position="362"/>
    </location>
</feature>
<dbReference type="Proteomes" id="UP000187406">
    <property type="component" value="Unassembled WGS sequence"/>
</dbReference>
<comment type="caution">
    <text evidence="3">The sequence shown here is derived from an EMBL/GenBank/DDBJ whole genome shotgun (WGS) entry which is preliminary data.</text>
</comment>
<evidence type="ECO:0000313" key="4">
    <source>
        <dbReference type="Proteomes" id="UP000187406"/>
    </source>
</evidence>
<dbReference type="InterPro" id="IPR036236">
    <property type="entry name" value="Znf_C2H2_sf"/>
</dbReference>
<feature type="compositionally biased region" description="Polar residues" evidence="1">
    <location>
        <begin position="330"/>
        <end position="340"/>
    </location>
</feature>
<feature type="domain" description="U1-type" evidence="2">
    <location>
        <begin position="388"/>
        <end position="422"/>
    </location>
</feature>
<dbReference type="InterPro" id="IPR003604">
    <property type="entry name" value="Matrin/U1-like-C_Znf_C2H2"/>
</dbReference>
<evidence type="ECO:0000256" key="1">
    <source>
        <dbReference type="SAM" id="MobiDB-lite"/>
    </source>
</evidence>
<dbReference type="EMBL" id="BDDD01000236">
    <property type="protein sequence ID" value="GAV62037.1"/>
    <property type="molecule type" value="Genomic_DNA"/>
</dbReference>
<accession>A0A1Q3B1Z8</accession>
<feature type="compositionally biased region" description="Basic and acidic residues" evidence="1">
    <location>
        <begin position="317"/>
        <end position="329"/>
    </location>
</feature>
<dbReference type="GO" id="GO:0003676">
    <property type="term" value="F:nucleic acid binding"/>
    <property type="evidence" value="ECO:0007669"/>
    <property type="project" value="InterPro"/>
</dbReference>
<organism evidence="3 4">
    <name type="scientific">Cephalotus follicularis</name>
    <name type="common">Albany pitcher plant</name>
    <dbReference type="NCBI Taxonomy" id="3775"/>
    <lineage>
        <taxon>Eukaryota</taxon>
        <taxon>Viridiplantae</taxon>
        <taxon>Streptophyta</taxon>
        <taxon>Embryophyta</taxon>
        <taxon>Tracheophyta</taxon>
        <taxon>Spermatophyta</taxon>
        <taxon>Magnoliopsida</taxon>
        <taxon>eudicotyledons</taxon>
        <taxon>Gunneridae</taxon>
        <taxon>Pentapetalae</taxon>
        <taxon>rosids</taxon>
        <taxon>fabids</taxon>
        <taxon>Oxalidales</taxon>
        <taxon>Cephalotaceae</taxon>
        <taxon>Cephalotus</taxon>
    </lineage>
</organism>
<feature type="compositionally biased region" description="Basic and acidic residues" evidence="1">
    <location>
        <begin position="341"/>
        <end position="361"/>
    </location>
</feature>
<dbReference type="STRING" id="3775.A0A1Q3B1Z8"/>